<evidence type="ECO:0000256" key="7">
    <source>
        <dbReference type="SAM" id="MobiDB-lite"/>
    </source>
</evidence>
<comment type="similarity">
    <text evidence="2 6">Belongs to the CTL (choline transporter-like) family.</text>
</comment>
<dbReference type="OMA" id="CLTIASW"/>
<feature type="transmembrane region" description="Helical" evidence="6">
    <location>
        <begin position="444"/>
        <end position="468"/>
    </location>
</feature>
<dbReference type="GO" id="GO:0022857">
    <property type="term" value="F:transmembrane transporter activity"/>
    <property type="evidence" value="ECO:0000318"/>
    <property type="project" value="GO_Central"/>
</dbReference>
<feature type="transmembrane region" description="Helical" evidence="6">
    <location>
        <begin position="339"/>
        <end position="358"/>
    </location>
</feature>
<keyword evidence="5 6" id="KW-0472">Membrane</keyword>
<evidence type="ECO:0000256" key="1">
    <source>
        <dbReference type="ARBA" id="ARBA00004141"/>
    </source>
</evidence>
<accession>B8C3D8</accession>
<keyword evidence="9" id="KW-1185">Reference proteome</keyword>
<comment type="subcellular location">
    <subcellularLocation>
        <location evidence="6">Cell membrane</location>
        <topology evidence="6">Multi-pass membrane protein</topology>
    </subcellularLocation>
    <subcellularLocation>
        <location evidence="1">Membrane</location>
        <topology evidence="1">Multi-pass membrane protein</topology>
    </subcellularLocation>
</comment>
<dbReference type="GO" id="GO:0016020">
    <property type="term" value="C:membrane"/>
    <property type="evidence" value="ECO:0000318"/>
    <property type="project" value="GO_Central"/>
</dbReference>
<dbReference type="HOGENOM" id="CLU_026724_1_0_1"/>
<evidence type="ECO:0000313" key="8">
    <source>
        <dbReference type="EMBL" id="EED92546.1"/>
    </source>
</evidence>
<dbReference type="EMBL" id="CM000642">
    <property type="protein sequence ID" value="EED92546.1"/>
    <property type="molecule type" value="Genomic_DNA"/>
</dbReference>
<reference evidence="8 9" key="2">
    <citation type="journal article" date="2008" name="Nature">
        <title>The Phaeodactylum genome reveals the evolutionary history of diatom genomes.</title>
        <authorList>
            <person name="Bowler C."/>
            <person name="Allen A.E."/>
            <person name="Badger J.H."/>
            <person name="Grimwood J."/>
            <person name="Jabbari K."/>
            <person name="Kuo A."/>
            <person name="Maheswari U."/>
            <person name="Martens C."/>
            <person name="Maumus F."/>
            <person name="Otillar R.P."/>
            <person name="Rayko E."/>
            <person name="Salamov A."/>
            <person name="Vandepoele K."/>
            <person name="Beszteri B."/>
            <person name="Gruber A."/>
            <person name="Heijde M."/>
            <person name="Katinka M."/>
            <person name="Mock T."/>
            <person name="Valentin K."/>
            <person name="Verret F."/>
            <person name="Berges J.A."/>
            <person name="Brownlee C."/>
            <person name="Cadoret J.P."/>
            <person name="Chiovitti A."/>
            <person name="Choi C.J."/>
            <person name="Coesel S."/>
            <person name="De Martino A."/>
            <person name="Detter J.C."/>
            <person name="Durkin C."/>
            <person name="Falciatore A."/>
            <person name="Fournet J."/>
            <person name="Haruta M."/>
            <person name="Huysman M.J."/>
            <person name="Jenkins B.D."/>
            <person name="Jiroutova K."/>
            <person name="Jorgensen R.E."/>
            <person name="Joubert Y."/>
            <person name="Kaplan A."/>
            <person name="Kroger N."/>
            <person name="Kroth P.G."/>
            <person name="La Roche J."/>
            <person name="Lindquist E."/>
            <person name="Lommer M."/>
            <person name="Martin-Jezequel V."/>
            <person name="Lopez P.J."/>
            <person name="Lucas S."/>
            <person name="Mangogna M."/>
            <person name="McGinnis K."/>
            <person name="Medlin L.K."/>
            <person name="Montsant A."/>
            <person name="Oudot-Le Secq M.P."/>
            <person name="Napoli C."/>
            <person name="Obornik M."/>
            <person name="Parker M.S."/>
            <person name="Petit J.L."/>
            <person name="Porcel B.M."/>
            <person name="Poulsen N."/>
            <person name="Robison M."/>
            <person name="Rychlewski L."/>
            <person name="Rynearson T.A."/>
            <person name="Schmutz J."/>
            <person name="Shapiro H."/>
            <person name="Siaut M."/>
            <person name="Stanley M."/>
            <person name="Sussman M.R."/>
            <person name="Taylor A.R."/>
            <person name="Vardi A."/>
            <person name="von Dassow P."/>
            <person name="Vyverman W."/>
            <person name="Willis A."/>
            <person name="Wyrwicz L.S."/>
            <person name="Rokhsar D.S."/>
            <person name="Weissenbach J."/>
            <person name="Armbrust E.V."/>
            <person name="Green B.R."/>
            <person name="Van de Peer Y."/>
            <person name="Grigoriev I.V."/>
        </authorList>
    </citation>
    <scope>NUCLEOTIDE SEQUENCE [LARGE SCALE GENOMIC DNA]</scope>
    <source>
        <strain evidence="8 9">CCMP1335</strain>
    </source>
</reference>
<feature type="transmembrane region" description="Helical" evidence="6">
    <location>
        <begin position="126"/>
        <end position="145"/>
    </location>
</feature>
<evidence type="ECO:0000256" key="2">
    <source>
        <dbReference type="ARBA" id="ARBA00007168"/>
    </source>
</evidence>
<feature type="transmembrane region" description="Helical" evidence="6">
    <location>
        <begin position="88"/>
        <end position="106"/>
    </location>
</feature>
<dbReference type="Proteomes" id="UP000001449">
    <property type="component" value="Chromosome 5"/>
</dbReference>
<feature type="transmembrane region" description="Helical" evidence="6">
    <location>
        <begin position="247"/>
        <end position="265"/>
    </location>
</feature>
<name>B8C3D8_THAPS</name>
<reference evidence="8 9" key="1">
    <citation type="journal article" date="2004" name="Science">
        <title>The genome of the diatom Thalassiosira pseudonana: ecology, evolution, and metabolism.</title>
        <authorList>
            <person name="Armbrust E.V."/>
            <person name="Berges J.A."/>
            <person name="Bowler C."/>
            <person name="Green B.R."/>
            <person name="Martinez D."/>
            <person name="Putnam N.H."/>
            <person name="Zhou S."/>
            <person name="Allen A.E."/>
            <person name="Apt K.E."/>
            <person name="Bechner M."/>
            <person name="Brzezinski M.A."/>
            <person name="Chaal B.K."/>
            <person name="Chiovitti A."/>
            <person name="Davis A.K."/>
            <person name="Demarest M.S."/>
            <person name="Detter J.C."/>
            <person name="Glavina T."/>
            <person name="Goodstein D."/>
            <person name="Hadi M.Z."/>
            <person name="Hellsten U."/>
            <person name="Hildebrand M."/>
            <person name="Jenkins B.D."/>
            <person name="Jurka J."/>
            <person name="Kapitonov V.V."/>
            <person name="Kroger N."/>
            <person name="Lau W.W."/>
            <person name="Lane T.W."/>
            <person name="Larimer F.W."/>
            <person name="Lippmeier J.C."/>
            <person name="Lucas S."/>
            <person name="Medina M."/>
            <person name="Montsant A."/>
            <person name="Obornik M."/>
            <person name="Parker M.S."/>
            <person name="Palenik B."/>
            <person name="Pazour G.J."/>
            <person name="Richardson P.M."/>
            <person name="Rynearson T.A."/>
            <person name="Saito M.A."/>
            <person name="Schwartz D.C."/>
            <person name="Thamatrakoln K."/>
            <person name="Valentin K."/>
            <person name="Vardi A."/>
            <person name="Wilkerson F.P."/>
            <person name="Rokhsar D.S."/>
        </authorList>
    </citation>
    <scope>NUCLEOTIDE SEQUENCE [LARGE SCALE GENOMIC DNA]</scope>
    <source>
        <strain evidence="8 9">CCMP1335</strain>
    </source>
</reference>
<feature type="transmembrane region" description="Helical" evidence="6">
    <location>
        <begin position="306"/>
        <end position="324"/>
    </location>
</feature>
<dbReference type="PANTHER" id="PTHR12385:SF4">
    <property type="entry name" value="PROTEIN PNS1"/>
    <property type="match status" value="1"/>
</dbReference>
<feature type="transmembrane region" description="Helical" evidence="6">
    <location>
        <begin position="365"/>
        <end position="384"/>
    </location>
</feature>
<comment type="function">
    <text evidence="6">Choline transporter.</text>
</comment>
<dbReference type="Pfam" id="PF04515">
    <property type="entry name" value="Choline_transpo"/>
    <property type="match status" value="1"/>
</dbReference>
<protein>
    <recommendedName>
        <fullName evidence="6">Choline transporter-like protein</fullName>
    </recommendedName>
</protein>
<evidence type="ECO:0000256" key="4">
    <source>
        <dbReference type="ARBA" id="ARBA00022989"/>
    </source>
</evidence>
<evidence type="ECO:0000256" key="5">
    <source>
        <dbReference type="ARBA" id="ARBA00023136"/>
    </source>
</evidence>
<feature type="transmembrane region" description="Helical" evidence="6">
    <location>
        <begin position="220"/>
        <end position="241"/>
    </location>
</feature>
<feature type="transmembrane region" description="Helical" evidence="6">
    <location>
        <begin position="181"/>
        <end position="199"/>
    </location>
</feature>
<dbReference type="PaxDb" id="35128-Thaps5607"/>
<evidence type="ECO:0000256" key="6">
    <source>
        <dbReference type="RuleBase" id="RU368066"/>
    </source>
</evidence>
<dbReference type="RefSeq" id="XP_002290794.1">
    <property type="nucleotide sequence ID" value="XM_002290758.1"/>
</dbReference>
<dbReference type="AlphaFoldDB" id="B8C3D8"/>
<proteinExistence type="inferred from homology"/>
<feature type="transmembrane region" description="Helical" evidence="6">
    <location>
        <begin position="404"/>
        <end position="423"/>
    </location>
</feature>
<keyword evidence="4 6" id="KW-1133">Transmembrane helix</keyword>
<dbReference type="InterPro" id="IPR007603">
    <property type="entry name" value="Choline_transptr-like"/>
</dbReference>
<dbReference type="GO" id="GO:0005886">
    <property type="term" value="C:plasma membrane"/>
    <property type="evidence" value="ECO:0007669"/>
    <property type="project" value="UniProtKB-SubCell"/>
</dbReference>
<dbReference type="GeneID" id="7448173"/>
<feature type="compositionally biased region" description="Low complexity" evidence="7">
    <location>
        <begin position="48"/>
        <end position="68"/>
    </location>
</feature>
<dbReference type="KEGG" id="tps:THAPSDRAFT_5607"/>
<feature type="transmembrane region" description="Helical" evidence="6">
    <location>
        <begin position="157"/>
        <end position="175"/>
    </location>
</feature>
<dbReference type="PANTHER" id="PTHR12385">
    <property type="entry name" value="CHOLINE TRANSPORTER-LIKE (SLC FAMILY 44)"/>
    <property type="match status" value="1"/>
</dbReference>
<evidence type="ECO:0000313" key="9">
    <source>
        <dbReference type="Proteomes" id="UP000001449"/>
    </source>
</evidence>
<evidence type="ECO:0000256" key="3">
    <source>
        <dbReference type="ARBA" id="ARBA00022692"/>
    </source>
</evidence>
<organism evidence="8 9">
    <name type="scientific">Thalassiosira pseudonana</name>
    <name type="common">Marine diatom</name>
    <name type="synonym">Cyclotella nana</name>
    <dbReference type="NCBI Taxonomy" id="35128"/>
    <lineage>
        <taxon>Eukaryota</taxon>
        <taxon>Sar</taxon>
        <taxon>Stramenopiles</taxon>
        <taxon>Ochrophyta</taxon>
        <taxon>Bacillariophyta</taxon>
        <taxon>Coscinodiscophyceae</taxon>
        <taxon>Thalassiosirophycidae</taxon>
        <taxon>Thalassiosirales</taxon>
        <taxon>Thalassiosiraceae</taxon>
        <taxon>Thalassiosira</taxon>
    </lineage>
</organism>
<dbReference type="GO" id="GO:0055085">
    <property type="term" value="P:transmembrane transport"/>
    <property type="evidence" value="ECO:0000318"/>
    <property type="project" value="GO_Central"/>
</dbReference>
<dbReference type="InParanoid" id="B8C3D8"/>
<dbReference type="eggNOG" id="KOG1362">
    <property type="taxonomic scope" value="Eukaryota"/>
</dbReference>
<sequence>MGFFGSKKAKAASSPSSQDVSKPTAATDTADDAAEKGYFPPVDHDNKSTSTKSTATSKSTSSIKSSSSVKSKFNGVKGEVQPRKVKDLSFSILFFLHVGAMIFLFATTELPNAGGYGNSYTSLAFFGTYCSVFAAALSAAIFAFMVKKPDNWIKTSISISLNVFLGMGVFGLLVGEMVMSVLSFILFSVFGIYMVSAWKRIPYISSNFSTAIHVIKSNRGMSTAAVILQLVSIGWTIVWLIACTGAIHLVGPGIIVVFAISYFWVQQVLKNMMHVTAAGVVGRWWHTATRDPNFTESEVLNSLRKAYTTSFGSICFGSLVVNYFNGLRKLLSYSNGKSGFGFLYDAVTCLLGCIREFIVYTNKFAFVYIGLYGYSFIQAGQNVTVLLRGKGWKELITDDLSDNLLFIVNCAVSCCTGLMGVLFTGQSSHYRLLYAIGYKHPYTAGFVIGATVGFLVSSVILGVIGGAVNAVIVCFAESSVEFHQNHPRHSQKLRLTKNNFIRLTSAGR</sequence>
<feature type="region of interest" description="Disordered" evidence="7">
    <location>
        <begin position="1"/>
        <end position="68"/>
    </location>
</feature>
<gene>
    <name evidence="8" type="ORF">THAPSDRAFT_5607</name>
</gene>
<keyword evidence="3 6" id="KW-0812">Transmembrane</keyword>